<name>A0A2C9A0R6_9MICO</name>
<dbReference type="AlphaFoldDB" id="A0A2C9A0R6"/>
<keyword evidence="10" id="KW-1185">Reference proteome</keyword>
<evidence type="ECO:0000256" key="8">
    <source>
        <dbReference type="NCBIfam" id="TIGR00188"/>
    </source>
</evidence>
<keyword evidence="6 7" id="KW-0694">RNA-binding</keyword>
<dbReference type="HAMAP" id="MF_00227">
    <property type="entry name" value="RNase_P"/>
    <property type="match status" value="1"/>
</dbReference>
<keyword evidence="3 7" id="KW-0540">Nuclease</keyword>
<dbReference type="Gene3D" id="3.30.230.10">
    <property type="match status" value="1"/>
</dbReference>
<reference evidence="9 10" key="1">
    <citation type="submission" date="2017-09" db="EMBL/GenBank/DDBJ databases">
        <authorList>
            <person name="Ehlers B."/>
            <person name="Leendertz F.H."/>
        </authorList>
    </citation>
    <scope>NUCLEOTIDE SEQUENCE [LARGE SCALE GENOMIC DNA]</scope>
    <source>
        <strain evidence="9 10">CGMCC 1.05381</strain>
    </source>
</reference>
<dbReference type="Proteomes" id="UP000219440">
    <property type="component" value="Unassembled WGS sequence"/>
</dbReference>
<dbReference type="SUPFAM" id="SSF54211">
    <property type="entry name" value="Ribosomal protein S5 domain 2-like"/>
    <property type="match status" value="1"/>
</dbReference>
<evidence type="ECO:0000313" key="9">
    <source>
        <dbReference type="EMBL" id="SOE72487.1"/>
    </source>
</evidence>
<dbReference type="InterPro" id="IPR020568">
    <property type="entry name" value="Ribosomal_Su5_D2-typ_SF"/>
</dbReference>
<dbReference type="OrthoDB" id="196964at2"/>
<dbReference type="InterPro" id="IPR020539">
    <property type="entry name" value="RNase_P_CS"/>
</dbReference>
<proteinExistence type="inferred from homology"/>
<comment type="catalytic activity">
    <reaction evidence="7">
        <text>Endonucleolytic cleavage of RNA, removing 5'-extranucleotides from tRNA precursor.</text>
        <dbReference type="EC" id="3.1.26.5"/>
    </reaction>
</comment>
<dbReference type="EMBL" id="OCST01000005">
    <property type="protein sequence ID" value="SOE72487.1"/>
    <property type="molecule type" value="Genomic_DNA"/>
</dbReference>
<evidence type="ECO:0000256" key="2">
    <source>
        <dbReference type="ARBA" id="ARBA00022694"/>
    </source>
</evidence>
<dbReference type="GO" id="GO:0000049">
    <property type="term" value="F:tRNA binding"/>
    <property type="evidence" value="ECO:0007669"/>
    <property type="project" value="UniProtKB-UniRule"/>
</dbReference>
<dbReference type="GO" id="GO:0001682">
    <property type="term" value="P:tRNA 5'-leader removal"/>
    <property type="evidence" value="ECO:0007669"/>
    <property type="project" value="UniProtKB-UniRule"/>
</dbReference>
<dbReference type="PANTHER" id="PTHR33992:SF1">
    <property type="entry name" value="RIBONUCLEASE P PROTEIN COMPONENT"/>
    <property type="match status" value="1"/>
</dbReference>
<evidence type="ECO:0000256" key="7">
    <source>
        <dbReference type="HAMAP-Rule" id="MF_00227"/>
    </source>
</evidence>
<comment type="function">
    <text evidence="1 7">RNaseP catalyzes the removal of the 5'-leader sequence from pre-tRNA to produce the mature 5'-terminus. It can also cleave other RNA substrates such as 4.5S RNA. The protein component plays an auxiliary but essential role in vivo by binding to the 5'-leader sequence and broadening the substrate specificity of the ribozyme.</text>
</comment>
<dbReference type="GO" id="GO:0042781">
    <property type="term" value="F:3'-tRNA processing endoribonuclease activity"/>
    <property type="evidence" value="ECO:0007669"/>
    <property type="project" value="TreeGrafter"/>
</dbReference>
<protein>
    <recommendedName>
        <fullName evidence="7 8">Ribonuclease P protein component</fullName>
        <shortName evidence="7">RNase P protein</shortName>
        <shortName evidence="7">RNaseP protein</shortName>
        <ecNumber evidence="7 8">3.1.26.5</ecNumber>
    </recommendedName>
    <alternativeName>
        <fullName evidence="7">Protein C5</fullName>
    </alternativeName>
</protein>
<dbReference type="InterPro" id="IPR014721">
    <property type="entry name" value="Ribsml_uS5_D2-typ_fold_subgr"/>
</dbReference>
<keyword evidence="4 7" id="KW-0255">Endonuclease</keyword>
<dbReference type="EC" id="3.1.26.5" evidence="7 8"/>
<dbReference type="Pfam" id="PF00825">
    <property type="entry name" value="Ribonuclease_P"/>
    <property type="match status" value="1"/>
</dbReference>
<dbReference type="GO" id="GO:0004526">
    <property type="term" value="F:ribonuclease P activity"/>
    <property type="evidence" value="ECO:0007669"/>
    <property type="project" value="UniProtKB-UniRule"/>
</dbReference>
<sequence length="113" mass="12362">MLARANRVVQPADFRTAVRRGRRVASRVAVVHVIDHGIAGPTRFGFIVSKAVGNAVVRNRIRRRLRAVGRDLLGELGSGNDIVIRALPGAHEVDWVTLHAEIVGSIRKGVMTR</sequence>
<evidence type="ECO:0000256" key="1">
    <source>
        <dbReference type="ARBA" id="ARBA00002663"/>
    </source>
</evidence>
<evidence type="ECO:0000256" key="6">
    <source>
        <dbReference type="ARBA" id="ARBA00022884"/>
    </source>
</evidence>
<dbReference type="GO" id="GO:0030677">
    <property type="term" value="C:ribonuclease P complex"/>
    <property type="evidence" value="ECO:0007669"/>
    <property type="project" value="TreeGrafter"/>
</dbReference>
<gene>
    <name evidence="7" type="primary">rnpA</name>
    <name evidence="9" type="ORF">SAMN06296378_2513</name>
</gene>
<dbReference type="InterPro" id="IPR000100">
    <property type="entry name" value="RNase_P"/>
</dbReference>
<keyword evidence="2 7" id="KW-0819">tRNA processing</keyword>
<comment type="subunit">
    <text evidence="7">Consists of a catalytic RNA component (M1 or rnpB) and a protein subunit.</text>
</comment>
<evidence type="ECO:0000256" key="3">
    <source>
        <dbReference type="ARBA" id="ARBA00022722"/>
    </source>
</evidence>
<organism evidence="9 10">
    <name type="scientific">Salinibacterium xinjiangense</name>
    <dbReference type="NCBI Taxonomy" id="386302"/>
    <lineage>
        <taxon>Bacteria</taxon>
        <taxon>Bacillati</taxon>
        <taxon>Actinomycetota</taxon>
        <taxon>Actinomycetes</taxon>
        <taxon>Micrococcales</taxon>
        <taxon>Microbacteriaceae</taxon>
        <taxon>Salinibacterium</taxon>
    </lineage>
</organism>
<dbReference type="PANTHER" id="PTHR33992">
    <property type="entry name" value="RIBONUCLEASE P PROTEIN COMPONENT"/>
    <property type="match status" value="1"/>
</dbReference>
<dbReference type="NCBIfam" id="TIGR00188">
    <property type="entry name" value="rnpA"/>
    <property type="match status" value="1"/>
</dbReference>
<comment type="similarity">
    <text evidence="7">Belongs to the RnpA family.</text>
</comment>
<dbReference type="PROSITE" id="PS00648">
    <property type="entry name" value="RIBONUCLEASE_P"/>
    <property type="match status" value="1"/>
</dbReference>
<evidence type="ECO:0000256" key="5">
    <source>
        <dbReference type="ARBA" id="ARBA00022801"/>
    </source>
</evidence>
<accession>A0A2C9A0R6</accession>
<evidence type="ECO:0000313" key="10">
    <source>
        <dbReference type="Proteomes" id="UP000219440"/>
    </source>
</evidence>
<evidence type="ECO:0000256" key="4">
    <source>
        <dbReference type="ARBA" id="ARBA00022759"/>
    </source>
</evidence>
<keyword evidence="5 7" id="KW-0378">Hydrolase</keyword>